<evidence type="ECO:0000313" key="1">
    <source>
        <dbReference type="EMBL" id="KAF2008710.1"/>
    </source>
</evidence>
<dbReference type="OrthoDB" id="10352875at2759"/>
<reference evidence="1" key="1">
    <citation type="journal article" date="2020" name="Stud. Mycol.">
        <title>101 Dothideomycetes genomes: a test case for predicting lifestyles and emergence of pathogens.</title>
        <authorList>
            <person name="Haridas S."/>
            <person name="Albert R."/>
            <person name="Binder M."/>
            <person name="Bloem J."/>
            <person name="Labutti K."/>
            <person name="Salamov A."/>
            <person name="Andreopoulos B."/>
            <person name="Baker S."/>
            <person name="Barry K."/>
            <person name="Bills G."/>
            <person name="Bluhm B."/>
            <person name="Cannon C."/>
            <person name="Castanera R."/>
            <person name="Culley D."/>
            <person name="Daum C."/>
            <person name="Ezra D."/>
            <person name="Gonzalez J."/>
            <person name="Henrissat B."/>
            <person name="Kuo A."/>
            <person name="Liang C."/>
            <person name="Lipzen A."/>
            <person name="Lutzoni F."/>
            <person name="Magnuson J."/>
            <person name="Mondo S."/>
            <person name="Nolan M."/>
            <person name="Ohm R."/>
            <person name="Pangilinan J."/>
            <person name="Park H.-J."/>
            <person name="Ramirez L."/>
            <person name="Alfaro M."/>
            <person name="Sun H."/>
            <person name="Tritt A."/>
            <person name="Yoshinaga Y."/>
            <person name="Zwiers L.-H."/>
            <person name="Turgeon B."/>
            <person name="Goodwin S."/>
            <person name="Spatafora J."/>
            <person name="Crous P."/>
            <person name="Grigoriev I."/>
        </authorList>
    </citation>
    <scope>NUCLEOTIDE SEQUENCE</scope>
    <source>
        <strain evidence="1">CBS 175.79</strain>
    </source>
</reference>
<proteinExistence type="predicted"/>
<dbReference type="Proteomes" id="UP000799778">
    <property type="component" value="Unassembled WGS sequence"/>
</dbReference>
<accession>A0A6A5X721</accession>
<dbReference type="GeneID" id="54283718"/>
<sequence>MQELRGALCLADRTPNSEKIPQLRIRALVLRLFLSQPDAFPIDYIVVVCSCNILYLYIWSDTRTTVLNAVTLGSKFCFDSTSVSTSKKGEEKKVIKTRPYQAQAYLTLLSLEHIQQRVWMKEQNGKRIDEFEDMTGYDSFRFDMQTKSTRDDGHYYCIQMQSNRESKSRSVSGKPKSHSYCDVQIHENATPSPTVFLDACWSSAAQNDKQTPGTSKPKTMTVIIRADNTWINLDTSEVGYDEEAEMQSKKKDVDELMAKIWSNTATSEDYKRFHDMKKKRVA</sequence>
<name>A0A6A5X721_9PLEO</name>
<gene>
    <name evidence="1" type="ORF">BU24DRAFT_415764</name>
</gene>
<evidence type="ECO:0000313" key="2">
    <source>
        <dbReference type="Proteomes" id="UP000799778"/>
    </source>
</evidence>
<dbReference type="RefSeq" id="XP_033377049.1">
    <property type="nucleotide sequence ID" value="XM_033526321.1"/>
</dbReference>
<keyword evidence="2" id="KW-1185">Reference proteome</keyword>
<organism evidence="1 2">
    <name type="scientific">Aaosphaeria arxii CBS 175.79</name>
    <dbReference type="NCBI Taxonomy" id="1450172"/>
    <lineage>
        <taxon>Eukaryota</taxon>
        <taxon>Fungi</taxon>
        <taxon>Dikarya</taxon>
        <taxon>Ascomycota</taxon>
        <taxon>Pezizomycotina</taxon>
        <taxon>Dothideomycetes</taxon>
        <taxon>Pleosporomycetidae</taxon>
        <taxon>Pleosporales</taxon>
        <taxon>Pleosporales incertae sedis</taxon>
        <taxon>Aaosphaeria</taxon>
    </lineage>
</organism>
<protein>
    <submittedName>
        <fullName evidence="1">Uncharacterized protein</fullName>
    </submittedName>
</protein>
<dbReference type="EMBL" id="ML978082">
    <property type="protein sequence ID" value="KAF2008710.1"/>
    <property type="molecule type" value="Genomic_DNA"/>
</dbReference>
<dbReference type="AlphaFoldDB" id="A0A6A5X721"/>